<dbReference type="Proteomes" id="UP001527099">
    <property type="component" value="Unassembled WGS sequence"/>
</dbReference>
<keyword evidence="2" id="KW-1185">Reference proteome</keyword>
<reference evidence="1 2" key="1">
    <citation type="submission" date="2022-05" db="EMBL/GenBank/DDBJ databases">
        <title>Genome Sequencing of Bee-Associated Microbes.</title>
        <authorList>
            <person name="Dunlap C."/>
        </authorList>
    </citation>
    <scope>NUCLEOTIDE SEQUENCE [LARGE SCALE GENOMIC DNA]</scope>
    <source>
        <strain evidence="1 2">NRRL B-14421</strain>
    </source>
</reference>
<organism evidence="1 2">
    <name type="scientific">Paenibacillus alginolyticus</name>
    <dbReference type="NCBI Taxonomy" id="59839"/>
    <lineage>
        <taxon>Bacteria</taxon>
        <taxon>Bacillati</taxon>
        <taxon>Bacillota</taxon>
        <taxon>Bacilli</taxon>
        <taxon>Bacillales</taxon>
        <taxon>Paenibacillaceae</taxon>
        <taxon>Paenibacillus</taxon>
    </lineage>
</organism>
<sequence length="80" mass="9123">MATYLMLIKVFDDAEKVIYKFGPTEESLGEIEFDLVNEEFRQLERIPGTTKDHMFMKAASAIARCYAEGDGFPDKTFFAS</sequence>
<dbReference type="RefSeq" id="WP_029194525.1">
    <property type="nucleotide sequence ID" value="NZ_JAMDMW010000018.1"/>
</dbReference>
<evidence type="ECO:0000313" key="1">
    <source>
        <dbReference type="EMBL" id="MCY9692070.1"/>
    </source>
</evidence>
<protein>
    <submittedName>
        <fullName evidence="1">Uncharacterized protein</fullName>
    </submittedName>
</protein>
<gene>
    <name evidence="1" type="ORF">M5X19_03900</name>
</gene>
<comment type="caution">
    <text evidence="1">The sequence shown here is derived from an EMBL/GenBank/DDBJ whole genome shotgun (WGS) entry which is preliminary data.</text>
</comment>
<proteinExistence type="predicted"/>
<accession>A0ABT4G7B3</accession>
<name>A0ABT4G7B3_9BACL</name>
<dbReference type="EMBL" id="JAMDMX010000009">
    <property type="protein sequence ID" value="MCY9692070.1"/>
    <property type="molecule type" value="Genomic_DNA"/>
</dbReference>
<evidence type="ECO:0000313" key="2">
    <source>
        <dbReference type="Proteomes" id="UP001527099"/>
    </source>
</evidence>